<dbReference type="RefSeq" id="WP_118767635.1">
    <property type="nucleotide sequence ID" value="NZ_QWKP01000205.1"/>
</dbReference>
<name>A0A413RK50_9CELL</name>
<evidence type="ECO:0000313" key="2">
    <source>
        <dbReference type="EMBL" id="RHA39364.1"/>
    </source>
</evidence>
<comment type="caution">
    <text evidence="2">The sequence shown here is derived from an EMBL/GenBank/DDBJ whole genome shotgun (WGS) entry which is preliminary data.</text>
</comment>
<accession>A0A413RK50</accession>
<sequence>MARRRGAGRAGQPVEPLGSMSQPTGPLVAGTEACLKCGATELTRIRMTLTDGRPAVFVSCPACEQTNWFALEGDGVPLDRSEVLGN</sequence>
<dbReference type="EMBL" id="QWKP01000205">
    <property type="protein sequence ID" value="RHA39364.1"/>
    <property type="molecule type" value="Genomic_DNA"/>
</dbReference>
<evidence type="ECO:0000256" key="1">
    <source>
        <dbReference type="SAM" id="MobiDB-lite"/>
    </source>
</evidence>
<evidence type="ECO:0008006" key="4">
    <source>
        <dbReference type="Google" id="ProtNLM"/>
    </source>
</evidence>
<proteinExistence type="predicted"/>
<reference evidence="2 3" key="1">
    <citation type="submission" date="2018-08" db="EMBL/GenBank/DDBJ databases">
        <title>Cellulomonas rhizosphaerae sp. nov., a novel actinomycete isolated from soil.</title>
        <authorList>
            <person name="Tian Y."/>
        </authorList>
    </citation>
    <scope>NUCLEOTIDE SEQUENCE [LARGE SCALE GENOMIC DNA]</scope>
    <source>
        <strain evidence="2 3">NEAU-TCZ24</strain>
    </source>
</reference>
<gene>
    <name evidence="2" type="ORF">D1825_11890</name>
</gene>
<protein>
    <recommendedName>
        <fullName evidence="4">TFIIS-type domain-containing protein</fullName>
    </recommendedName>
</protein>
<dbReference type="AlphaFoldDB" id="A0A413RK50"/>
<evidence type="ECO:0000313" key="3">
    <source>
        <dbReference type="Proteomes" id="UP000283374"/>
    </source>
</evidence>
<keyword evidence="3" id="KW-1185">Reference proteome</keyword>
<dbReference type="OrthoDB" id="4829533at2"/>
<dbReference type="Proteomes" id="UP000283374">
    <property type="component" value="Unassembled WGS sequence"/>
</dbReference>
<organism evidence="2 3">
    <name type="scientific">Cellulomonas rhizosphaerae</name>
    <dbReference type="NCBI Taxonomy" id="2293719"/>
    <lineage>
        <taxon>Bacteria</taxon>
        <taxon>Bacillati</taxon>
        <taxon>Actinomycetota</taxon>
        <taxon>Actinomycetes</taxon>
        <taxon>Micrococcales</taxon>
        <taxon>Cellulomonadaceae</taxon>
        <taxon>Cellulomonas</taxon>
    </lineage>
</organism>
<feature type="region of interest" description="Disordered" evidence="1">
    <location>
        <begin position="1"/>
        <end position="25"/>
    </location>
</feature>